<dbReference type="Gene3D" id="3.40.50.150">
    <property type="entry name" value="Vaccinia Virus protein VP39"/>
    <property type="match status" value="1"/>
</dbReference>
<dbReference type="InterPro" id="IPR041698">
    <property type="entry name" value="Methyltransf_25"/>
</dbReference>
<dbReference type="Proteomes" id="UP001597391">
    <property type="component" value="Unassembled WGS sequence"/>
</dbReference>
<dbReference type="Pfam" id="PF13649">
    <property type="entry name" value="Methyltransf_25"/>
    <property type="match status" value="1"/>
</dbReference>
<feature type="domain" description="Methyltransferase" evidence="2">
    <location>
        <begin position="280"/>
        <end position="386"/>
    </location>
</feature>
<dbReference type="InterPro" id="IPR029063">
    <property type="entry name" value="SAM-dependent_MTases_sf"/>
</dbReference>
<evidence type="ECO:0000313" key="3">
    <source>
        <dbReference type="EMBL" id="MFD2840447.1"/>
    </source>
</evidence>
<evidence type="ECO:0000256" key="1">
    <source>
        <dbReference type="SAM" id="MobiDB-lite"/>
    </source>
</evidence>
<dbReference type="GO" id="GO:0032259">
    <property type="term" value="P:methylation"/>
    <property type="evidence" value="ECO:0007669"/>
    <property type="project" value="UniProtKB-KW"/>
</dbReference>
<sequence>MSTAPTSPIRYILFPGRHHLVTAFQVRHLRRLVAKHPGSAVVWAITSANHGGTQRNPIPGTRRLGLIEAVAAAEALPSLTFLIANRQPKPDFAHYVIEEIRTQTGGTVTMTSDNTLVACSTPAVIADYERLGFSIDAVELGALSIADEPSPSPSAEPSQVAGLGALHAPRPVGEGDQRFAQPTETERQDAERPWEIVEKLIENGISHPDVAAAMHPVAFEYYRRYGLADVIAQVYGDPLIDSDDGDITVTRDYATYRAAFEDNAWRKVGEFAHLVRPGRIVDVGCATGQTIKLLSERPELFESDFYGVEVARPLYEICLQRASNGEFGDANVFFHQRNILQTQLFEPNSLDTVITMALTHEIESYLGREALEEFCAHVYSMLRPGGVWINYDVVGPDRGDELVFARFNTADGDSASGLAEVSELARVNTRARFERFVHDFRRAEGDGMTYRSVAVSGPERAEGSSVFGAGAFVGSDLVELRRADLYDFLAKKDYVDSWLSEAHERFCFFSPREWTSLLERHGFVCTTDSRPIRNPWLIENRFDPAAQVFRRVDALDAGSAVADDLVPDDWSWTNVLLIAEKPHD</sequence>
<gene>
    <name evidence="3" type="ORF">ACFSYH_07650</name>
</gene>
<accession>A0ABW5XFN0</accession>
<keyword evidence="4" id="KW-1185">Reference proteome</keyword>
<evidence type="ECO:0000259" key="2">
    <source>
        <dbReference type="Pfam" id="PF13649"/>
    </source>
</evidence>
<feature type="region of interest" description="Disordered" evidence="1">
    <location>
        <begin position="171"/>
        <end position="190"/>
    </location>
</feature>
<keyword evidence="3" id="KW-0808">Transferase</keyword>
<organism evidence="3 4">
    <name type="scientific">Populibacterium corticicola</name>
    <dbReference type="NCBI Taxonomy" id="1812826"/>
    <lineage>
        <taxon>Bacteria</taxon>
        <taxon>Bacillati</taxon>
        <taxon>Actinomycetota</taxon>
        <taxon>Actinomycetes</taxon>
        <taxon>Micrococcales</taxon>
        <taxon>Jonesiaceae</taxon>
        <taxon>Populibacterium</taxon>
    </lineage>
</organism>
<dbReference type="GO" id="GO:0008168">
    <property type="term" value="F:methyltransferase activity"/>
    <property type="evidence" value="ECO:0007669"/>
    <property type="project" value="UniProtKB-KW"/>
</dbReference>
<name>A0ABW5XFN0_9MICO</name>
<proteinExistence type="predicted"/>
<dbReference type="RefSeq" id="WP_377466289.1">
    <property type="nucleotide sequence ID" value="NZ_JBHUOP010000003.1"/>
</dbReference>
<comment type="caution">
    <text evidence="3">The sequence shown here is derived from an EMBL/GenBank/DDBJ whole genome shotgun (WGS) entry which is preliminary data.</text>
</comment>
<protein>
    <submittedName>
        <fullName evidence="3">Class I SAM-dependent methyltransferase</fullName>
    </submittedName>
</protein>
<keyword evidence="3" id="KW-0489">Methyltransferase</keyword>
<reference evidence="4" key="1">
    <citation type="journal article" date="2019" name="Int. J. Syst. Evol. Microbiol.">
        <title>The Global Catalogue of Microorganisms (GCM) 10K type strain sequencing project: providing services to taxonomists for standard genome sequencing and annotation.</title>
        <authorList>
            <consortium name="The Broad Institute Genomics Platform"/>
            <consortium name="The Broad Institute Genome Sequencing Center for Infectious Disease"/>
            <person name="Wu L."/>
            <person name="Ma J."/>
        </authorList>
    </citation>
    <scope>NUCLEOTIDE SEQUENCE [LARGE SCALE GENOMIC DNA]</scope>
    <source>
        <strain evidence="4">KCTC 33576</strain>
    </source>
</reference>
<dbReference type="CDD" id="cd02440">
    <property type="entry name" value="AdoMet_MTases"/>
    <property type="match status" value="1"/>
</dbReference>
<evidence type="ECO:0000313" key="4">
    <source>
        <dbReference type="Proteomes" id="UP001597391"/>
    </source>
</evidence>
<dbReference type="EMBL" id="JBHUOP010000003">
    <property type="protein sequence ID" value="MFD2840447.1"/>
    <property type="molecule type" value="Genomic_DNA"/>
</dbReference>
<dbReference type="SUPFAM" id="SSF53335">
    <property type="entry name" value="S-adenosyl-L-methionine-dependent methyltransferases"/>
    <property type="match status" value="1"/>
</dbReference>